<feature type="transmembrane region" description="Helical" evidence="1">
    <location>
        <begin position="162"/>
        <end position="180"/>
    </location>
</feature>
<evidence type="ECO:0000256" key="1">
    <source>
        <dbReference type="SAM" id="Phobius"/>
    </source>
</evidence>
<keyword evidence="1" id="KW-0812">Transmembrane</keyword>
<dbReference type="Proteomes" id="UP001157006">
    <property type="component" value="Chromosome 3"/>
</dbReference>
<dbReference type="AlphaFoldDB" id="A0AAV0ZYG2"/>
<organism evidence="2 3">
    <name type="scientific">Vicia faba</name>
    <name type="common">Broad bean</name>
    <name type="synonym">Faba vulgaris</name>
    <dbReference type="NCBI Taxonomy" id="3906"/>
    <lineage>
        <taxon>Eukaryota</taxon>
        <taxon>Viridiplantae</taxon>
        <taxon>Streptophyta</taxon>
        <taxon>Embryophyta</taxon>
        <taxon>Tracheophyta</taxon>
        <taxon>Spermatophyta</taxon>
        <taxon>Magnoliopsida</taxon>
        <taxon>eudicotyledons</taxon>
        <taxon>Gunneridae</taxon>
        <taxon>Pentapetalae</taxon>
        <taxon>rosids</taxon>
        <taxon>fabids</taxon>
        <taxon>Fabales</taxon>
        <taxon>Fabaceae</taxon>
        <taxon>Papilionoideae</taxon>
        <taxon>50 kb inversion clade</taxon>
        <taxon>NPAAA clade</taxon>
        <taxon>Hologalegina</taxon>
        <taxon>IRL clade</taxon>
        <taxon>Fabeae</taxon>
        <taxon>Vicia</taxon>
    </lineage>
</organism>
<keyword evidence="1" id="KW-1133">Transmembrane helix</keyword>
<protein>
    <submittedName>
        <fullName evidence="2">Uncharacterized protein</fullName>
    </submittedName>
</protein>
<feature type="transmembrane region" description="Helical" evidence="1">
    <location>
        <begin position="114"/>
        <end position="131"/>
    </location>
</feature>
<evidence type="ECO:0000313" key="3">
    <source>
        <dbReference type="Proteomes" id="UP001157006"/>
    </source>
</evidence>
<sequence>MVKLNPYISTTQSLPSISKTTIESRFLNPKSFPILQSHPTPKHKQFVCARRRSWSQSSNRKILQLASTLAFNLKILPEPLNSIVGEISRSGSNEHRIMNRLVGGWRAKSRRKRFLLPVFVLLCAAGFWSFRVSELDMFMRSLFFCIVGISSILLLKNKAIKEWFLGFSFGVVLMMSFRLGKEDMKFWVQKLRTCSPVAQIAMRNRNRKWRLSK</sequence>
<keyword evidence="1" id="KW-0472">Membrane</keyword>
<evidence type="ECO:0000313" key="2">
    <source>
        <dbReference type="EMBL" id="CAI8603404.1"/>
    </source>
</evidence>
<gene>
    <name evidence="2" type="ORF">VFH_III085080</name>
</gene>
<name>A0AAV0ZYG2_VICFA</name>
<accession>A0AAV0ZYG2</accession>
<proteinExistence type="predicted"/>
<reference evidence="2 3" key="1">
    <citation type="submission" date="2023-01" db="EMBL/GenBank/DDBJ databases">
        <authorList>
            <person name="Kreplak J."/>
        </authorList>
    </citation>
    <scope>NUCLEOTIDE SEQUENCE [LARGE SCALE GENOMIC DNA]</scope>
</reference>
<feature type="transmembrane region" description="Helical" evidence="1">
    <location>
        <begin position="137"/>
        <end position="155"/>
    </location>
</feature>
<dbReference type="EMBL" id="OX451738">
    <property type="protein sequence ID" value="CAI8603404.1"/>
    <property type="molecule type" value="Genomic_DNA"/>
</dbReference>
<keyword evidence="3" id="KW-1185">Reference proteome</keyword>